<keyword evidence="1" id="KW-1133">Transmembrane helix</keyword>
<name>A0A645E622_9ZZZZ</name>
<proteinExistence type="predicted"/>
<comment type="caution">
    <text evidence="2">The sequence shown here is derived from an EMBL/GenBank/DDBJ whole genome shotgun (WGS) entry which is preliminary data.</text>
</comment>
<feature type="transmembrane region" description="Helical" evidence="1">
    <location>
        <begin position="37"/>
        <end position="56"/>
    </location>
</feature>
<keyword evidence="1" id="KW-0472">Membrane</keyword>
<keyword evidence="1" id="KW-0812">Transmembrane</keyword>
<sequence length="158" mass="17714">MNLKILKLFFLATVAGIILRISDYAIAYALIKSTGELSAIANTVGVILSIVAVVIIGMKLRKEYDRKMFIKAATVLVVYSIVIFTIERIAQYFNSYSLITYRLCIPTEMFFPIDLLLMQINIAGIPTWVLFIPSLFAPYLFVLFGKKSTNSNSDVLSI</sequence>
<dbReference type="AlphaFoldDB" id="A0A645E622"/>
<evidence type="ECO:0000256" key="1">
    <source>
        <dbReference type="SAM" id="Phobius"/>
    </source>
</evidence>
<dbReference type="EMBL" id="VSSQ01043505">
    <property type="protein sequence ID" value="MPM97197.1"/>
    <property type="molecule type" value="Genomic_DNA"/>
</dbReference>
<accession>A0A645E622</accession>
<feature type="transmembrane region" description="Helical" evidence="1">
    <location>
        <begin position="125"/>
        <end position="144"/>
    </location>
</feature>
<reference evidence="2" key="1">
    <citation type="submission" date="2019-08" db="EMBL/GenBank/DDBJ databases">
        <authorList>
            <person name="Kucharzyk K."/>
            <person name="Murdoch R.W."/>
            <person name="Higgins S."/>
            <person name="Loffler F."/>
        </authorList>
    </citation>
    <scope>NUCLEOTIDE SEQUENCE</scope>
</reference>
<protein>
    <submittedName>
        <fullName evidence="2">Uncharacterized protein</fullName>
    </submittedName>
</protein>
<organism evidence="2">
    <name type="scientific">bioreactor metagenome</name>
    <dbReference type="NCBI Taxonomy" id="1076179"/>
    <lineage>
        <taxon>unclassified sequences</taxon>
        <taxon>metagenomes</taxon>
        <taxon>ecological metagenomes</taxon>
    </lineage>
</organism>
<gene>
    <name evidence="2" type="ORF">SDC9_144370</name>
</gene>
<evidence type="ECO:0000313" key="2">
    <source>
        <dbReference type="EMBL" id="MPM97197.1"/>
    </source>
</evidence>
<feature type="transmembrane region" description="Helical" evidence="1">
    <location>
        <begin position="68"/>
        <end position="86"/>
    </location>
</feature>